<comment type="caution">
    <text evidence="1">The sequence shown here is derived from an EMBL/GenBank/DDBJ whole genome shotgun (WGS) entry which is preliminary data.</text>
</comment>
<reference evidence="1" key="1">
    <citation type="journal article" date="2015" name="Nature">
        <title>Complex archaea that bridge the gap between prokaryotes and eukaryotes.</title>
        <authorList>
            <person name="Spang A."/>
            <person name="Saw J.H."/>
            <person name="Jorgensen S.L."/>
            <person name="Zaremba-Niedzwiedzka K."/>
            <person name="Martijn J."/>
            <person name="Lind A.E."/>
            <person name="van Eijk R."/>
            <person name="Schleper C."/>
            <person name="Guy L."/>
            <person name="Ettema T.J."/>
        </authorList>
    </citation>
    <scope>NUCLEOTIDE SEQUENCE</scope>
</reference>
<accession>A0A0F9RA53</accession>
<organism evidence="1">
    <name type="scientific">marine sediment metagenome</name>
    <dbReference type="NCBI Taxonomy" id="412755"/>
    <lineage>
        <taxon>unclassified sequences</taxon>
        <taxon>metagenomes</taxon>
        <taxon>ecological metagenomes</taxon>
    </lineage>
</organism>
<name>A0A0F9RA53_9ZZZZ</name>
<protein>
    <submittedName>
        <fullName evidence="1">Uncharacterized protein</fullName>
    </submittedName>
</protein>
<dbReference type="EMBL" id="LAZR01003093">
    <property type="protein sequence ID" value="KKN22101.1"/>
    <property type="molecule type" value="Genomic_DNA"/>
</dbReference>
<sequence length="279" mass="29026">MAASYPGTIHTFTSVANQVDIVDAADVNDLQLEVTAIETELGVDVAGTFATVLLALAQSVGEKASAQSDLFYATAANAVSALAKGTSLQQLRMNAGATAPEWFTDAGGGGQAMKSLPASAWQSTSDVANWASAQAQVKQSSDTVPSPRWIEWLFDASTDEFIVIDFFVPDNYGSAPVLKVRYKCLSATSGTAAFQARLACITDADAADMDAKAFDTVNAGTATVPGTAGYVDEISITLTNADSMAADDHCIMALNRDVSADSVAADIEFVGAKFEYTSA</sequence>
<gene>
    <name evidence="1" type="ORF">LCGC14_0918780</name>
</gene>
<evidence type="ECO:0000313" key="1">
    <source>
        <dbReference type="EMBL" id="KKN22101.1"/>
    </source>
</evidence>
<dbReference type="AlphaFoldDB" id="A0A0F9RA53"/>
<proteinExistence type="predicted"/>